<dbReference type="InterPro" id="IPR045275">
    <property type="entry name" value="MscS_archaea/bacteria_type"/>
</dbReference>
<dbReference type="InterPro" id="IPR049278">
    <property type="entry name" value="MS_channel_C"/>
</dbReference>
<evidence type="ECO:0000256" key="5">
    <source>
        <dbReference type="ARBA" id="ARBA00022989"/>
    </source>
</evidence>
<dbReference type="Gene3D" id="3.30.70.100">
    <property type="match status" value="1"/>
</dbReference>
<feature type="region of interest" description="Disordered" evidence="7">
    <location>
        <begin position="297"/>
        <end position="319"/>
    </location>
</feature>
<dbReference type="InterPro" id="IPR011014">
    <property type="entry name" value="MscS_channel_TM-2"/>
</dbReference>
<dbReference type="Proteomes" id="UP000177506">
    <property type="component" value="Unassembled WGS sequence"/>
</dbReference>
<dbReference type="Pfam" id="PF21082">
    <property type="entry name" value="MS_channel_3rd"/>
    <property type="match status" value="1"/>
</dbReference>
<sequence length="319" mass="34965">MLQELQTVLLGYWHQLVAALPRLLLAAVLLGIIWAIASRVRIYLDHRLLAESDDPLLARFLTKLARWVVLLIGILISLQIVGFSGIVSGIVAGAGVSAVVVGFAFKDIAENFLAGVILAFNRPFNLRDTISIQEVMGRVESLDLRTTLVKTFDGKDVYIPNATVLKEKVTNYTRDGYLRQDFVVGIDFDDSVAGATKLILEQIRQLPEILNTEPHTPFVIINELATSTVNLKVFFWTTTDDYRRGVLELRSEVMDRTKTVLAANGYSLPPDIIEVRLPSSKVALPIELRLAPGQAPLVLPTADPKTPPPAPKAAPAPAA</sequence>
<dbReference type="SUPFAM" id="SSF82861">
    <property type="entry name" value="Mechanosensitive channel protein MscS (YggB), transmembrane region"/>
    <property type="match status" value="1"/>
</dbReference>
<evidence type="ECO:0000259" key="9">
    <source>
        <dbReference type="Pfam" id="PF00924"/>
    </source>
</evidence>
<dbReference type="PANTHER" id="PTHR30221:SF1">
    <property type="entry name" value="SMALL-CONDUCTANCE MECHANOSENSITIVE CHANNEL"/>
    <property type="match status" value="1"/>
</dbReference>
<dbReference type="InterPro" id="IPR011066">
    <property type="entry name" value="MscS_channel_C_sf"/>
</dbReference>
<gene>
    <name evidence="11" type="ORF">BEN49_20955</name>
</gene>
<evidence type="ECO:0000259" key="10">
    <source>
        <dbReference type="Pfam" id="PF21082"/>
    </source>
</evidence>
<keyword evidence="6 8" id="KW-0472">Membrane</keyword>
<evidence type="ECO:0000256" key="1">
    <source>
        <dbReference type="ARBA" id="ARBA00004651"/>
    </source>
</evidence>
<feature type="compositionally biased region" description="Pro residues" evidence="7">
    <location>
        <begin position="305"/>
        <end position="319"/>
    </location>
</feature>
<comment type="subcellular location">
    <subcellularLocation>
        <location evidence="1">Cell membrane</location>
        <topology evidence="1">Multi-pass membrane protein</topology>
    </subcellularLocation>
</comment>
<evidence type="ECO:0000313" key="12">
    <source>
        <dbReference type="Proteomes" id="UP000177506"/>
    </source>
</evidence>
<dbReference type="SUPFAM" id="SSF50182">
    <property type="entry name" value="Sm-like ribonucleoproteins"/>
    <property type="match status" value="1"/>
</dbReference>
<dbReference type="GO" id="GO:0008381">
    <property type="term" value="F:mechanosensitive monoatomic ion channel activity"/>
    <property type="evidence" value="ECO:0007669"/>
    <property type="project" value="InterPro"/>
</dbReference>
<dbReference type="Pfam" id="PF00924">
    <property type="entry name" value="MS_channel_2nd"/>
    <property type="match status" value="1"/>
</dbReference>
<accession>A0A1G1TJS0</accession>
<dbReference type="PANTHER" id="PTHR30221">
    <property type="entry name" value="SMALL-CONDUCTANCE MECHANOSENSITIVE CHANNEL"/>
    <property type="match status" value="1"/>
</dbReference>
<dbReference type="RefSeq" id="WP_070742245.1">
    <property type="nucleotide sequence ID" value="NZ_MDZA01000085.1"/>
</dbReference>
<comment type="similarity">
    <text evidence="2">Belongs to the MscS (TC 1.A.23) family.</text>
</comment>
<dbReference type="SUPFAM" id="SSF82689">
    <property type="entry name" value="Mechanosensitive channel protein MscS (YggB), C-terminal domain"/>
    <property type="match status" value="1"/>
</dbReference>
<evidence type="ECO:0008006" key="13">
    <source>
        <dbReference type="Google" id="ProtNLM"/>
    </source>
</evidence>
<dbReference type="AlphaFoldDB" id="A0A1G1TJS0"/>
<feature type="domain" description="Mechanosensitive ion channel MscS" evidence="9">
    <location>
        <begin position="107"/>
        <end position="174"/>
    </location>
</feature>
<evidence type="ECO:0000256" key="7">
    <source>
        <dbReference type="SAM" id="MobiDB-lite"/>
    </source>
</evidence>
<protein>
    <recommendedName>
        <fullName evidence="13">Mechanosensitive ion channel protein MscS</fullName>
    </recommendedName>
</protein>
<evidence type="ECO:0000256" key="4">
    <source>
        <dbReference type="ARBA" id="ARBA00022692"/>
    </source>
</evidence>
<feature type="transmembrane region" description="Helical" evidence="8">
    <location>
        <begin position="12"/>
        <end position="37"/>
    </location>
</feature>
<evidence type="ECO:0000256" key="2">
    <source>
        <dbReference type="ARBA" id="ARBA00008017"/>
    </source>
</evidence>
<keyword evidence="5 8" id="KW-1133">Transmembrane helix</keyword>
<dbReference type="GO" id="GO:0005886">
    <property type="term" value="C:plasma membrane"/>
    <property type="evidence" value="ECO:0007669"/>
    <property type="project" value="UniProtKB-SubCell"/>
</dbReference>
<name>A0A1G1TJS0_9BACT</name>
<comment type="caution">
    <text evidence="11">The sequence shown here is derived from an EMBL/GenBank/DDBJ whole genome shotgun (WGS) entry which is preliminary data.</text>
</comment>
<dbReference type="EMBL" id="MDZA01000085">
    <property type="protein sequence ID" value="OGX91135.1"/>
    <property type="molecule type" value="Genomic_DNA"/>
</dbReference>
<dbReference type="OrthoDB" id="1522493at2"/>
<dbReference type="InterPro" id="IPR006685">
    <property type="entry name" value="MscS_channel_2nd"/>
</dbReference>
<proteinExistence type="inferred from homology"/>
<dbReference type="Gene3D" id="2.30.30.60">
    <property type="match status" value="1"/>
</dbReference>
<dbReference type="Gene3D" id="1.10.287.1260">
    <property type="match status" value="1"/>
</dbReference>
<evidence type="ECO:0000256" key="3">
    <source>
        <dbReference type="ARBA" id="ARBA00022475"/>
    </source>
</evidence>
<evidence type="ECO:0000313" key="11">
    <source>
        <dbReference type="EMBL" id="OGX91135.1"/>
    </source>
</evidence>
<keyword evidence="12" id="KW-1185">Reference proteome</keyword>
<evidence type="ECO:0000256" key="6">
    <source>
        <dbReference type="ARBA" id="ARBA00023136"/>
    </source>
</evidence>
<evidence type="ECO:0000256" key="8">
    <source>
        <dbReference type="SAM" id="Phobius"/>
    </source>
</evidence>
<feature type="transmembrane region" description="Helical" evidence="8">
    <location>
        <begin position="64"/>
        <end position="80"/>
    </location>
</feature>
<dbReference type="InterPro" id="IPR023408">
    <property type="entry name" value="MscS_beta-dom_sf"/>
</dbReference>
<dbReference type="InterPro" id="IPR010920">
    <property type="entry name" value="LSM_dom_sf"/>
</dbReference>
<feature type="domain" description="Mechanosensitive ion channel MscS C-terminal" evidence="10">
    <location>
        <begin position="182"/>
        <end position="265"/>
    </location>
</feature>
<keyword evidence="3" id="KW-1003">Cell membrane</keyword>
<organism evidence="11 12">
    <name type="scientific">Hymenobacter coccineus</name>
    <dbReference type="NCBI Taxonomy" id="1908235"/>
    <lineage>
        <taxon>Bacteria</taxon>
        <taxon>Pseudomonadati</taxon>
        <taxon>Bacteroidota</taxon>
        <taxon>Cytophagia</taxon>
        <taxon>Cytophagales</taxon>
        <taxon>Hymenobacteraceae</taxon>
        <taxon>Hymenobacter</taxon>
    </lineage>
</organism>
<reference evidence="11 12" key="1">
    <citation type="submission" date="2016-08" db="EMBL/GenBank/DDBJ databases">
        <title>Hymenobacter coccineus sp. nov., Hymenobacter lapidarius sp. nov. and Hymenobacter glacialis sp. nov., isolated from Antarctic soil.</title>
        <authorList>
            <person name="Sedlacek I."/>
            <person name="Kralova S."/>
            <person name="Kyrova K."/>
            <person name="Maslanova I."/>
            <person name="Stankova E."/>
            <person name="Vrbovska V."/>
            <person name="Nemec M."/>
            <person name="Bartak M."/>
            <person name="Svec P."/>
            <person name="Busse H.-J."/>
            <person name="Pantucek R."/>
        </authorList>
    </citation>
    <scope>NUCLEOTIDE SEQUENCE [LARGE SCALE GENOMIC DNA]</scope>
    <source>
        <strain evidence="11 12">CCM 8649</strain>
    </source>
</reference>
<keyword evidence="4 8" id="KW-0812">Transmembrane</keyword>